<feature type="transmembrane region" description="Helical" evidence="1">
    <location>
        <begin position="55"/>
        <end position="80"/>
    </location>
</feature>
<evidence type="ECO:0000313" key="2">
    <source>
        <dbReference type="EMBL" id="KRH94054.1"/>
    </source>
</evidence>
<protein>
    <submittedName>
        <fullName evidence="2">Uncharacterized protein</fullName>
    </submittedName>
</protein>
<sequence length="85" mass="10276">MFQIYPLQKLIIYPLQKLIIFLKMLCLTLRKEISRLHLRITTELGINLMHHYEKVLIWFLITYLTGYLIKIGIFTVITTIKYFTK</sequence>
<keyword evidence="1" id="KW-0472">Membrane</keyword>
<dbReference type="Proteomes" id="UP000051530">
    <property type="component" value="Unassembled WGS sequence"/>
</dbReference>
<keyword evidence="1" id="KW-1133">Transmembrane helix</keyword>
<dbReference type="EMBL" id="LGUB01000146">
    <property type="protein sequence ID" value="KRH94054.1"/>
    <property type="molecule type" value="Genomic_DNA"/>
</dbReference>
<comment type="caution">
    <text evidence="2">The sequence shown here is derived from an EMBL/GenBank/DDBJ whole genome shotgun (WGS) entry which is preliminary data.</text>
</comment>
<reference evidence="2 3" key="1">
    <citation type="submission" date="2015-07" db="EMBL/GenBank/DDBJ databases">
        <title>The genome of Pseudoloma neurophilia, a relevant intracellular parasite of the zebrafish.</title>
        <authorList>
            <person name="Ndikumana S."/>
            <person name="Pelin A."/>
            <person name="Sanders J."/>
            <person name="Corradi N."/>
        </authorList>
    </citation>
    <scope>NUCLEOTIDE SEQUENCE [LARGE SCALE GENOMIC DNA]</scope>
    <source>
        <strain evidence="2 3">MK1</strain>
    </source>
</reference>
<feature type="transmembrane region" description="Helical" evidence="1">
    <location>
        <begin position="12"/>
        <end position="29"/>
    </location>
</feature>
<evidence type="ECO:0000256" key="1">
    <source>
        <dbReference type="SAM" id="Phobius"/>
    </source>
</evidence>
<keyword evidence="3" id="KW-1185">Reference proteome</keyword>
<proteinExistence type="predicted"/>
<name>A0A0R0LXJ1_9MICR</name>
<gene>
    <name evidence="2" type="ORF">M153_4050006099</name>
</gene>
<dbReference type="VEuPathDB" id="MicrosporidiaDB:M153_4050006099"/>
<evidence type="ECO:0000313" key="3">
    <source>
        <dbReference type="Proteomes" id="UP000051530"/>
    </source>
</evidence>
<accession>A0A0R0LXJ1</accession>
<keyword evidence="1" id="KW-0812">Transmembrane</keyword>
<organism evidence="2 3">
    <name type="scientific">Pseudoloma neurophilia</name>
    <dbReference type="NCBI Taxonomy" id="146866"/>
    <lineage>
        <taxon>Eukaryota</taxon>
        <taxon>Fungi</taxon>
        <taxon>Fungi incertae sedis</taxon>
        <taxon>Microsporidia</taxon>
        <taxon>Pseudoloma</taxon>
    </lineage>
</organism>
<dbReference type="AlphaFoldDB" id="A0A0R0LXJ1"/>